<reference evidence="1 2" key="1">
    <citation type="submission" date="2017-06" db="EMBL/GenBank/DDBJ databases">
        <title>Sequencing and comparative analysis of myxobacterial genomes.</title>
        <authorList>
            <person name="Rupp O."/>
            <person name="Goesmann A."/>
            <person name="Sogaard-Andersen L."/>
        </authorList>
    </citation>
    <scope>NUCLEOTIDE SEQUENCE [LARGE SCALE GENOMIC DNA]</scope>
    <source>
        <strain evidence="1 2">DSM 52655</strain>
    </source>
</reference>
<sequence>MTFAALAVQDACLFNEAAETLAQVYAILFEEGNSSKLSRFARMPGAPGCFVQIPPASRAKLRG</sequence>
<protein>
    <submittedName>
        <fullName evidence="1">Uncharacterized protein</fullName>
    </submittedName>
</protein>
<dbReference type="Proteomes" id="UP000217257">
    <property type="component" value="Chromosome"/>
</dbReference>
<dbReference type="RefSeq" id="WP_002622798.1">
    <property type="nucleotide sequence ID" value="NZ_CP043491.1"/>
</dbReference>
<evidence type="ECO:0000313" key="1">
    <source>
        <dbReference type="EMBL" id="ATB43277.1"/>
    </source>
</evidence>
<evidence type="ECO:0000313" key="2">
    <source>
        <dbReference type="Proteomes" id="UP000217257"/>
    </source>
</evidence>
<accession>A0A250JIG5</accession>
<gene>
    <name evidence="1" type="ORF">CYFUS_008757</name>
</gene>
<proteinExistence type="predicted"/>
<dbReference type="EMBL" id="CP022098">
    <property type="protein sequence ID" value="ATB43277.1"/>
    <property type="molecule type" value="Genomic_DNA"/>
</dbReference>
<name>A0A250JIG5_9BACT</name>
<dbReference type="KEGG" id="cfus:CYFUS_008757"/>
<dbReference type="AlphaFoldDB" id="A0A250JIG5"/>
<organism evidence="1 2">
    <name type="scientific">Cystobacter fuscus</name>
    <dbReference type="NCBI Taxonomy" id="43"/>
    <lineage>
        <taxon>Bacteria</taxon>
        <taxon>Pseudomonadati</taxon>
        <taxon>Myxococcota</taxon>
        <taxon>Myxococcia</taxon>
        <taxon>Myxococcales</taxon>
        <taxon>Cystobacterineae</taxon>
        <taxon>Archangiaceae</taxon>
        <taxon>Cystobacter</taxon>
    </lineage>
</organism>